<dbReference type="Proteomes" id="UP000317421">
    <property type="component" value="Unassembled WGS sequence"/>
</dbReference>
<dbReference type="InterPro" id="IPR018247">
    <property type="entry name" value="EF_Hand_1_Ca_BS"/>
</dbReference>
<reference evidence="3 4" key="1">
    <citation type="submission" date="2019-02" db="EMBL/GenBank/DDBJ databases">
        <title>Deep-cultivation of Planctomycetes and their phenomic and genomic characterization uncovers novel biology.</title>
        <authorList>
            <person name="Wiegand S."/>
            <person name="Jogler M."/>
            <person name="Boedeker C."/>
            <person name="Pinto D."/>
            <person name="Vollmers J."/>
            <person name="Rivas-Marin E."/>
            <person name="Kohn T."/>
            <person name="Peeters S.H."/>
            <person name="Heuer A."/>
            <person name="Rast P."/>
            <person name="Oberbeckmann S."/>
            <person name="Bunk B."/>
            <person name="Jeske O."/>
            <person name="Meyerdierks A."/>
            <person name="Storesund J.E."/>
            <person name="Kallscheuer N."/>
            <person name="Luecker S."/>
            <person name="Lage O.M."/>
            <person name="Pohl T."/>
            <person name="Merkel B.J."/>
            <person name="Hornburger P."/>
            <person name="Mueller R.-W."/>
            <person name="Bruemmer F."/>
            <person name="Labrenz M."/>
            <person name="Spormann A.M."/>
            <person name="Op Den Camp H."/>
            <person name="Overmann J."/>
            <person name="Amann R."/>
            <person name="Jetten M.S.M."/>
            <person name="Mascher T."/>
            <person name="Medema M.H."/>
            <person name="Devos D.P."/>
            <person name="Kaster A.-K."/>
            <person name="Ovreas L."/>
            <person name="Rohde M."/>
            <person name="Galperin M.Y."/>
            <person name="Jogler C."/>
        </authorList>
    </citation>
    <scope>NUCLEOTIDE SEQUENCE [LARGE SCALE GENOMIC DNA]</scope>
    <source>
        <strain evidence="3 4">Pla108</strain>
    </source>
</reference>
<dbReference type="NCBIfam" id="TIGR02601">
    <property type="entry name" value="autotrns_rpt"/>
    <property type="match status" value="2"/>
</dbReference>
<organism evidence="3 4">
    <name type="scientific">Botrimarina colliarenosi</name>
    <dbReference type="NCBI Taxonomy" id="2528001"/>
    <lineage>
        <taxon>Bacteria</taxon>
        <taxon>Pseudomonadati</taxon>
        <taxon>Planctomycetota</taxon>
        <taxon>Planctomycetia</taxon>
        <taxon>Pirellulales</taxon>
        <taxon>Lacipirellulaceae</taxon>
        <taxon>Botrimarina</taxon>
    </lineage>
</organism>
<dbReference type="Pfam" id="PF12951">
    <property type="entry name" value="PATR"/>
    <property type="match status" value="4"/>
</dbReference>
<dbReference type="InterPro" id="IPR013425">
    <property type="entry name" value="Autotrns_rpt"/>
</dbReference>
<evidence type="ECO:0000313" key="4">
    <source>
        <dbReference type="Proteomes" id="UP000317421"/>
    </source>
</evidence>
<accession>A0A5C6A2C1</accession>
<dbReference type="RefSeq" id="WP_146446420.1">
    <property type="nucleotide sequence ID" value="NZ_SJPR01000007.1"/>
</dbReference>
<dbReference type="PROSITE" id="PS00018">
    <property type="entry name" value="EF_HAND_1"/>
    <property type="match status" value="1"/>
</dbReference>
<evidence type="ECO:0000256" key="2">
    <source>
        <dbReference type="SAM" id="SignalP"/>
    </source>
</evidence>
<comment type="caution">
    <text evidence="3">The sequence shown here is derived from an EMBL/GenBank/DDBJ whole genome shotgun (WGS) entry which is preliminary data.</text>
</comment>
<dbReference type="OrthoDB" id="234264at2"/>
<sequence length="1550" mass="153201" precursor="true">MKKILLAFASTCLVTSGAYAINVVNSAGTQIASGVFSYDYTVQQPDSVLVVATYRDGGGSAYPSLEFGGDSHDGSLVGNRTSLFYYLAPSVGDLTISTTANNASNSGIYVWELTGVDLNAPVASAIGATGDALNTQITTFGDNSFVVDAIGWNPSSVASGTTVELTPDVDNSVIAGSDFAFTINLPAGGVLGGGTGIAGPEGTYDLGWTINQSEGVQLDLNELAFAFAPPGAVSLVSWAVDGNGEWSTGANWSSGSAPIAGGSALFGSALSAANAPAIVNLNTAGISVSKITFSNQSSYNIAGPNTLTLSGSTPEVETASGTHEISAVITGSSGLTKTGAGALRLSGANTYSGGTSIEAGELQLASAGALPGNVTVAAEAELAFVDGYSGSYVGTIGGSGSVVADESLAGGTATLSGVNTYDGPTIVRGGTLTVANSEALGFGGDVTASGTVVEGSASTGTLAIVGGTTVSGEVLTLGAREGGAIDAAHVSSTGNNAWNGPIRGDLGGANYNFESTSGTLTLGGTISAPEVNPRNFVFSGDGNFSIVGKLTDVATDENGAAPVDASLAISDASNVNVVKSGNGTLTIATETNVNADYWYGSTVIESGDANTGRLTVLADSSDNGELRSSSITVQAGATLDISDFGTYSLWTQDFSDAAFSVNPVPSSLGGSGTIDANGGGVLKTLRVFEANTISPGDGVGTLTVDGNLLMTYFDNGALEAPTQPIVPDTGSLNFELGSDNTTVGGGVNDMIAVTGNVTINQLGDSGANQWVVNVTAVENELSGGGSGSYALIDAGGALNGSANSGNFAVSLSDATGSDLTGTTRQSLSVNMNTAANQLQLVVTGAAGDLTWTGFGGAAWDINSAANWSGGQTFYNLDHVRFDDTAGVNTVADISTADVVPGSVTFDSGTGKTFTITGASGIRGGGAISVTGDASAVLAGNNELIGPVNIEAAATLQLAGSPASRTTLNGVISGAGALNVTSGDHVISGDNTFTGAVTISGGQLNMNSPTALGDSATGTTIVTGGTLASFSDTYTTNEPLNIDGGRLLVGSAGAPTLAGPITVGASGVEFEVQDTASTLTIASNIGGAGALTKTGVGTLVLSEAASIASTIEVAVNGGTLDVTAPGGIAIASGQTLAGSDGVVLGQVTASSGSTIRVGQAVMAELPVGRYVDATFGPGGNTELAAGGEFNPVPAPGSGGTDDTNWVTRSFANGATVLQGATATENPNGVPVLKTTISGLTPGEDYTVHANFWDDTVTAWRILAGDSESNLTLFASPLDGLEGATDGVDPSKSFVYETETLVAEGNRTMWGANLGTLTADGLGEIEVFLDESSSVGGSFDRTWYDGLSVSTGEFAAIGETFTINGDLSLSAGSTLEVNIAGSGINDLLNVAGSLSVDAAAALVVSLDSATDAANLAGGDSWDLIDFATGSAGFNAANLTLPSGLGSGLAWAFDQATGVLSVIEGGLAGDFNGDGSVNAADYTVWRDSFGSGDALPNDGGLGTPISSAHYDLWANNFGATLLGGSAAAATPEPTSLGLAAILLVGVGTRRRGV</sequence>
<proteinExistence type="predicted"/>
<name>A0A5C6A2C1_9BACT</name>
<feature type="signal peptide" evidence="2">
    <location>
        <begin position="1"/>
        <end position="20"/>
    </location>
</feature>
<dbReference type="EMBL" id="SJPR01000007">
    <property type="protein sequence ID" value="TWT94014.1"/>
    <property type="molecule type" value="Genomic_DNA"/>
</dbReference>
<gene>
    <name evidence="3" type="ORF">Pla108_37250</name>
</gene>
<evidence type="ECO:0000313" key="3">
    <source>
        <dbReference type="EMBL" id="TWT94014.1"/>
    </source>
</evidence>
<keyword evidence="1 2" id="KW-0732">Signal</keyword>
<feature type="chain" id="PRO_5022940455" evidence="2">
    <location>
        <begin position="21"/>
        <end position="1550"/>
    </location>
</feature>
<keyword evidence="4" id="KW-1185">Reference proteome</keyword>
<evidence type="ECO:0000256" key="1">
    <source>
        <dbReference type="ARBA" id="ARBA00022729"/>
    </source>
</evidence>
<protein>
    <submittedName>
        <fullName evidence="3">Autotransporter-associated beta strand repeat protein</fullName>
    </submittedName>
</protein>